<evidence type="ECO:0000313" key="3">
    <source>
        <dbReference type="Proteomes" id="UP000499080"/>
    </source>
</evidence>
<dbReference type="Proteomes" id="UP000499080">
    <property type="component" value="Unassembled WGS sequence"/>
</dbReference>
<evidence type="ECO:0000256" key="1">
    <source>
        <dbReference type="SAM" id="MobiDB-lite"/>
    </source>
</evidence>
<protein>
    <submittedName>
        <fullName evidence="2">Uncharacterized protein</fullName>
    </submittedName>
</protein>
<organism evidence="2 3">
    <name type="scientific">Araneus ventricosus</name>
    <name type="common">Orbweaver spider</name>
    <name type="synonym">Epeira ventricosa</name>
    <dbReference type="NCBI Taxonomy" id="182803"/>
    <lineage>
        <taxon>Eukaryota</taxon>
        <taxon>Metazoa</taxon>
        <taxon>Ecdysozoa</taxon>
        <taxon>Arthropoda</taxon>
        <taxon>Chelicerata</taxon>
        <taxon>Arachnida</taxon>
        <taxon>Araneae</taxon>
        <taxon>Araneomorphae</taxon>
        <taxon>Entelegynae</taxon>
        <taxon>Araneoidea</taxon>
        <taxon>Araneidae</taxon>
        <taxon>Araneus</taxon>
    </lineage>
</organism>
<comment type="caution">
    <text evidence="2">The sequence shown here is derived from an EMBL/GenBank/DDBJ whole genome shotgun (WGS) entry which is preliminary data.</text>
</comment>
<accession>A0A4Y2UYN6</accession>
<keyword evidence="3" id="KW-1185">Reference proteome</keyword>
<feature type="region of interest" description="Disordered" evidence="1">
    <location>
        <begin position="1"/>
        <end position="21"/>
    </location>
</feature>
<gene>
    <name evidence="2" type="ORF">AVEN_13096_1</name>
</gene>
<evidence type="ECO:0000313" key="2">
    <source>
        <dbReference type="EMBL" id="GBO18033.1"/>
    </source>
</evidence>
<dbReference type="AlphaFoldDB" id="A0A4Y2UYN6"/>
<reference evidence="2 3" key="1">
    <citation type="journal article" date="2019" name="Sci. Rep.">
        <title>Orb-weaving spider Araneus ventricosus genome elucidates the spidroin gene catalogue.</title>
        <authorList>
            <person name="Kono N."/>
            <person name="Nakamura H."/>
            <person name="Ohtoshi R."/>
            <person name="Moran D.A.P."/>
            <person name="Shinohara A."/>
            <person name="Yoshida Y."/>
            <person name="Fujiwara M."/>
            <person name="Mori M."/>
            <person name="Tomita M."/>
            <person name="Arakawa K."/>
        </authorList>
    </citation>
    <scope>NUCLEOTIDE SEQUENCE [LARGE SCALE GENOMIC DNA]</scope>
</reference>
<proteinExistence type="predicted"/>
<name>A0A4Y2UYN6_ARAVE</name>
<dbReference type="EMBL" id="BGPR01041700">
    <property type="protein sequence ID" value="GBO18033.1"/>
    <property type="molecule type" value="Genomic_DNA"/>
</dbReference>
<sequence>MTRKSPLPATPSPTAPAEGRSFARGLMSIRHNIYGGCLVDSNLQTSIPKRDFGITEIDRKVQNAKIGCKKNTNTSPFHVIAKSTEAFIRPHTQLVQT</sequence>